<sequence>MHVVSGCSVTSVRHLERASGLEDKAEAATAMSFVSSALKGNVIKQWKLQEENKTLEEAVEELLKTTEETNRRERENEEREREDEEARAKRKKTKAKKGKGRGKKAKQADEDSDSEYDGGAGVRHAALSTAQQQSEEGMAEAREGWILTQQRMHQERARVLDLLSSGVSVMLNGLGAKETLVQTLCMDATLPPDTPGRASMAGGALAPQAKRRYGGSAPQRGREADLVHPDCQTVEGLRRCVHNQMEHGPFQSLVLDLPTHSSVSSLRSIAVSIARALFGPRAQGVLERAEGSNFESLLRCIASELLCQYSVYRGGLGDLAVEQTREERGSRQGRVRRACTVKTRSRRGRRRGEESDSESESETEDSISESESEAEDVLVEGEDPLRTSYLCEGVPAFPRPPLPYQRGKTHSGDTLILPAVAAPVLVLGLIHPDAPGSPCTSAHLSCILRILGPVPQIRMVIGTCTATCATAMPRALLAASLVCPVDMPTYIPLRPTDRTDARSVRSQRGASSLSLLDEMTNLLGEGKGTSGGHVMGERGREMAWARVVAAVPEQSREVLACLCEMQLEGAVAPPPKAKGKGKGKAKAKAKGPATAIEPGQGTTGAGGALVWVSNAALASKAIRKQVLSSARAVPGHLVQFIDHGLVVRGEFDEGLRIPADAAFVRRFLATLQE</sequence>
<dbReference type="AlphaFoldDB" id="A0A9K3GKB5"/>
<feature type="compositionally biased region" description="Basic residues" evidence="1">
    <location>
        <begin position="577"/>
        <end position="589"/>
    </location>
</feature>
<accession>A0A9K3GKB5</accession>
<feature type="compositionally biased region" description="Basic and acidic residues" evidence="1">
    <location>
        <begin position="62"/>
        <end position="87"/>
    </location>
</feature>
<evidence type="ECO:0000313" key="2">
    <source>
        <dbReference type="EMBL" id="GIQ85451.1"/>
    </source>
</evidence>
<keyword evidence="3" id="KW-1185">Reference proteome</keyword>
<comment type="caution">
    <text evidence="2">The sequence shown here is derived from an EMBL/GenBank/DDBJ whole genome shotgun (WGS) entry which is preliminary data.</text>
</comment>
<proteinExistence type="predicted"/>
<dbReference type="Proteomes" id="UP000265618">
    <property type="component" value="Unassembled WGS sequence"/>
</dbReference>
<feature type="region of interest" description="Disordered" evidence="1">
    <location>
        <begin position="200"/>
        <end position="223"/>
    </location>
</feature>
<feature type="region of interest" description="Disordered" evidence="1">
    <location>
        <begin position="574"/>
        <end position="599"/>
    </location>
</feature>
<feature type="region of interest" description="Disordered" evidence="1">
    <location>
        <begin position="324"/>
        <end position="377"/>
    </location>
</feature>
<protein>
    <submittedName>
        <fullName evidence="2">Origin recognition complex, subunit 2</fullName>
    </submittedName>
</protein>
<feature type="region of interest" description="Disordered" evidence="1">
    <location>
        <begin position="62"/>
        <end position="120"/>
    </location>
</feature>
<name>A0A9K3GKB5_9EUKA</name>
<organism evidence="2 3">
    <name type="scientific">Kipferlia bialata</name>
    <dbReference type="NCBI Taxonomy" id="797122"/>
    <lineage>
        <taxon>Eukaryota</taxon>
        <taxon>Metamonada</taxon>
        <taxon>Carpediemonas-like organisms</taxon>
        <taxon>Kipferlia</taxon>
    </lineage>
</organism>
<gene>
    <name evidence="2" type="ORF">KIPB_007118</name>
</gene>
<evidence type="ECO:0000256" key="1">
    <source>
        <dbReference type="SAM" id="MobiDB-lite"/>
    </source>
</evidence>
<feature type="compositionally biased region" description="Basic residues" evidence="1">
    <location>
        <begin position="88"/>
        <end position="105"/>
    </location>
</feature>
<dbReference type="EMBL" id="BDIP01001949">
    <property type="protein sequence ID" value="GIQ85451.1"/>
    <property type="molecule type" value="Genomic_DNA"/>
</dbReference>
<feature type="compositionally biased region" description="Basic residues" evidence="1">
    <location>
        <begin position="331"/>
        <end position="350"/>
    </location>
</feature>
<feature type="compositionally biased region" description="Acidic residues" evidence="1">
    <location>
        <begin position="355"/>
        <end position="377"/>
    </location>
</feature>
<evidence type="ECO:0000313" key="3">
    <source>
        <dbReference type="Proteomes" id="UP000265618"/>
    </source>
</evidence>
<reference evidence="2 3" key="1">
    <citation type="journal article" date="2018" name="PLoS ONE">
        <title>The draft genome of Kipferlia bialata reveals reductive genome evolution in fornicate parasites.</title>
        <authorList>
            <person name="Tanifuji G."/>
            <person name="Takabayashi S."/>
            <person name="Kume K."/>
            <person name="Takagi M."/>
            <person name="Nakayama T."/>
            <person name="Kamikawa R."/>
            <person name="Inagaki Y."/>
            <person name="Hashimoto T."/>
        </authorList>
    </citation>
    <scope>NUCLEOTIDE SEQUENCE [LARGE SCALE GENOMIC DNA]</scope>
    <source>
        <strain evidence="2">NY0173</strain>
    </source>
</reference>